<evidence type="ECO:0000256" key="8">
    <source>
        <dbReference type="SAM" id="Phobius"/>
    </source>
</evidence>
<evidence type="ECO:0000256" key="1">
    <source>
        <dbReference type="ARBA" id="ARBA00004141"/>
    </source>
</evidence>
<keyword evidence="6 8" id="KW-1133">Transmembrane helix</keyword>
<accession>L0ABW9</accession>
<keyword evidence="4" id="KW-0378">Hydrolase</keyword>
<keyword evidence="7 8" id="KW-0472">Membrane</keyword>
<dbReference type="InParanoid" id="L0ABW9"/>
<keyword evidence="2 10" id="KW-0645">Protease</keyword>
<dbReference type="RefSeq" id="WP_015232826.1">
    <property type="nucleotide sequence ID" value="NC_019791.1"/>
</dbReference>
<dbReference type="PANTHER" id="PTHR31412">
    <property type="entry name" value="ZINC METALLOPROTEASE EGY1"/>
    <property type="match status" value="1"/>
</dbReference>
<dbReference type="eggNOG" id="arCOG00609">
    <property type="taxonomic scope" value="Archaea"/>
</dbReference>
<dbReference type="EMBL" id="CP003378">
    <property type="protein sequence ID" value="AFZ70929.1"/>
    <property type="molecule type" value="Genomic_DNA"/>
</dbReference>
<evidence type="ECO:0000256" key="2">
    <source>
        <dbReference type="ARBA" id="ARBA00022670"/>
    </source>
</evidence>
<dbReference type="OrthoDB" id="19110at2157"/>
<feature type="transmembrane region" description="Helical" evidence="8">
    <location>
        <begin position="282"/>
        <end position="313"/>
    </location>
</feature>
<dbReference type="CDD" id="cd06160">
    <property type="entry name" value="S2P-M50_like_2"/>
    <property type="match status" value="1"/>
</dbReference>
<evidence type="ECO:0000256" key="6">
    <source>
        <dbReference type="ARBA" id="ARBA00022989"/>
    </source>
</evidence>
<dbReference type="Proteomes" id="UP000010469">
    <property type="component" value="Chromosome"/>
</dbReference>
<name>L0ABW9_CALLD</name>
<feature type="transmembrane region" description="Helical" evidence="8">
    <location>
        <begin position="146"/>
        <end position="165"/>
    </location>
</feature>
<feature type="transmembrane region" description="Helical" evidence="8">
    <location>
        <begin position="114"/>
        <end position="134"/>
    </location>
</feature>
<feature type="domain" description="Peptidase M50" evidence="9">
    <location>
        <begin position="116"/>
        <end position="284"/>
    </location>
</feature>
<protein>
    <submittedName>
        <fullName evidence="10">Putative membrane-associated Zn-dependent protease</fullName>
    </submittedName>
</protein>
<dbReference type="GO" id="GO:0006508">
    <property type="term" value="P:proteolysis"/>
    <property type="evidence" value="ECO:0007669"/>
    <property type="project" value="UniProtKB-KW"/>
</dbReference>
<dbReference type="InterPro" id="IPR008915">
    <property type="entry name" value="Peptidase_M50"/>
</dbReference>
<evidence type="ECO:0000259" key="9">
    <source>
        <dbReference type="Pfam" id="PF02163"/>
    </source>
</evidence>
<evidence type="ECO:0000256" key="3">
    <source>
        <dbReference type="ARBA" id="ARBA00022692"/>
    </source>
</evidence>
<dbReference type="PANTHER" id="PTHR31412:SF0">
    <property type="entry name" value="ZINC METALLOPROTEASE EGY1, CHLOROPLASTIC-RELATED"/>
    <property type="match status" value="1"/>
</dbReference>
<dbReference type="KEGG" id="clg:Calag_1210"/>
<dbReference type="Pfam" id="PF02163">
    <property type="entry name" value="Peptidase_M50"/>
    <property type="match status" value="1"/>
</dbReference>
<dbReference type="STRING" id="1056495.Calag_1210"/>
<keyword evidence="11" id="KW-1185">Reference proteome</keyword>
<organism evidence="10 11">
    <name type="scientific">Caldisphaera lagunensis (strain DSM 15908 / JCM 11604 / ANMR 0165 / IC-154)</name>
    <dbReference type="NCBI Taxonomy" id="1056495"/>
    <lineage>
        <taxon>Archaea</taxon>
        <taxon>Thermoproteota</taxon>
        <taxon>Thermoprotei</taxon>
        <taxon>Acidilobales</taxon>
        <taxon>Caldisphaeraceae</taxon>
        <taxon>Caldisphaera</taxon>
    </lineage>
</organism>
<feature type="transmembrane region" description="Helical" evidence="8">
    <location>
        <begin position="210"/>
        <end position="230"/>
    </location>
</feature>
<keyword evidence="3 8" id="KW-0812">Transmembrane</keyword>
<dbReference type="GO" id="GO:0008233">
    <property type="term" value="F:peptidase activity"/>
    <property type="evidence" value="ECO:0007669"/>
    <property type="project" value="UniProtKB-KW"/>
</dbReference>
<dbReference type="GeneID" id="14212470"/>
<dbReference type="HOGENOM" id="CLU_028221_0_0_2"/>
<evidence type="ECO:0000256" key="5">
    <source>
        <dbReference type="ARBA" id="ARBA00022946"/>
    </source>
</evidence>
<dbReference type="InterPro" id="IPR044838">
    <property type="entry name" value="EGY1-like"/>
</dbReference>
<feature type="transmembrane region" description="Helical" evidence="8">
    <location>
        <begin position="242"/>
        <end position="261"/>
    </location>
</feature>
<feature type="transmembrane region" description="Helical" evidence="8">
    <location>
        <begin position="82"/>
        <end position="102"/>
    </location>
</feature>
<evidence type="ECO:0000313" key="11">
    <source>
        <dbReference type="Proteomes" id="UP000010469"/>
    </source>
</evidence>
<proteinExistence type="predicted"/>
<dbReference type="AlphaFoldDB" id="L0ABW9"/>
<gene>
    <name evidence="10" type="ordered locus">Calag_1210</name>
</gene>
<sequence length="352" mass="39244">METLEKNDIEKLILKYFDAKFVSQDKNALKYKIVGINESDLSKSFINLYKESFKLNYAVSLRKENNMLFIYVFKKVNRTNKFVVIILAIVTLISVYISGLVFNNQGKSLVYNPFAYLVALIVPLLLHETGHWLTMRRFKVPASPPYLLPAPPLQLGFLGTFGAVINMEWLPPTNNILALTGVMGPLTGFLSAIPFTVIGLKYSTLVPQSLVPPGSTINLVPLIVSIITYIEKIPTEYVIQPSAMMFASYIVFFVTFLNLIPVAQLDGGHVLRAALGERNHRIISIIFIFALIFAGLWYDTFAVFGLFAFFFFILSGGRHPGSAMGDDKLSKSGMIAVIIYSILLILTLPLPA</sequence>
<keyword evidence="5" id="KW-0809">Transit peptide</keyword>
<dbReference type="GO" id="GO:0016020">
    <property type="term" value="C:membrane"/>
    <property type="evidence" value="ECO:0007669"/>
    <property type="project" value="UniProtKB-SubCell"/>
</dbReference>
<evidence type="ECO:0000256" key="7">
    <source>
        <dbReference type="ARBA" id="ARBA00023136"/>
    </source>
</evidence>
<feature type="transmembrane region" description="Helical" evidence="8">
    <location>
        <begin position="177"/>
        <end position="198"/>
    </location>
</feature>
<evidence type="ECO:0000313" key="10">
    <source>
        <dbReference type="EMBL" id="AFZ70929.1"/>
    </source>
</evidence>
<evidence type="ECO:0000256" key="4">
    <source>
        <dbReference type="ARBA" id="ARBA00022801"/>
    </source>
</evidence>
<feature type="transmembrane region" description="Helical" evidence="8">
    <location>
        <begin position="333"/>
        <end position="350"/>
    </location>
</feature>
<reference evidence="11" key="1">
    <citation type="submission" date="2012-03" db="EMBL/GenBank/DDBJ databases">
        <title>Complete genome of Caldisphaera lagunensis DSM 15908.</title>
        <authorList>
            <person name="Lucas S."/>
            <person name="Copeland A."/>
            <person name="Lapidus A."/>
            <person name="Glavina del Rio T."/>
            <person name="Dalin E."/>
            <person name="Tice H."/>
            <person name="Bruce D."/>
            <person name="Goodwin L."/>
            <person name="Pitluck S."/>
            <person name="Peters L."/>
            <person name="Mikhailova N."/>
            <person name="Teshima H."/>
            <person name="Kyrpides N."/>
            <person name="Mavromatis K."/>
            <person name="Ivanova N."/>
            <person name="Brettin T."/>
            <person name="Detter J.C."/>
            <person name="Han C."/>
            <person name="Larimer F."/>
            <person name="Land M."/>
            <person name="Hauser L."/>
            <person name="Markowitz V."/>
            <person name="Cheng J.-F."/>
            <person name="Hugenholtz P."/>
            <person name="Woyke T."/>
            <person name="Wu D."/>
            <person name="Spring S."/>
            <person name="Schroeder M."/>
            <person name="Brambilla E."/>
            <person name="Klenk H.-P."/>
            <person name="Eisen J.A."/>
        </authorList>
    </citation>
    <scope>NUCLEOTIDE SEQUENCE [LARGE SCALE GENOMIC DNA]</scope>
    <source>
        <strain evidence="11">DSM 15908 / JCM 11604 / IC-154</strain>
    </source>
</reference>
<comment type="subcellular location">
    <subcellularLocation>
        <location evidence="1">Membrane</location>
        <topology evidence="1">Multi-pass membrane protein</topology>
    </subcellularLocation>
</comment>